<evidence type="ECO:0000313" key="3">
    <source>
        <dbReference type="EMBL" id="CAB4190134.1"/>
    </source>
</evidence>
<proteinExistence type="predicted"/>
<sequence length="87" mass="10372">MSWNPFTRITALEHQVQELRCALADVMRPWNVSVSKPKVTDEEKIALRRERQRAYYAKQRAKEKQREYNRTYRERKKAEKMSAGGTA</sequence>
<name>A0A6J5RET6_9CAUD</name>
<evidence type="ECO:0000313" key="2">
    <source>
        <dbReference type="EMBL" id="CAB4145844.1"/>
    </source>
</evidence>
<reference evidence="3" key="1">
    <citation type="submission" date="2020-05" db="EMBL/GenBank/DDBJ databases">
        <authorList>
            <person name="Chiriac C."/>
            <person name="Salcher M."/>
            <person name="Ghai R."/>
            <person name="Kavagutti S V."/>
        </authorList>
    </citation>
    <scope>NUCLEOTIDE SEQUENCE</scope>
</reference>
<organism evidence="3">
    <name type="scientific">uncultured Caudovirales phage</name>
    <dbReference type="NCBI Taxonomy" id="2100421"/>
    <lineage>
        <taxon>Viruses</taxon>
        <taxon>Duplodnaviria</taxon>
        <taxon>Heunggongvirae</taxon>
        <taxon>Uroviricota</taxon>
        <taxon>Caudoviricetes</taxon>
        <taxon>Peduoviridae</taxon>
        <taxon>Maltschvirus</taxon>
        <taxon>Maltschvirus maltsch</taxon>
    </lineage>
</organism>
<dbReference type="EMBL" id="LR797155">
    <property type="protein sequence ID" value="CAB4190134.1"/>
    <property type="molecule type" value="Genomic_DNA"/>
</dbReference>
<feature type="compositionally biased region" description="Basic and acidic residues" evidence="1">
    <location>
        <begin position="60"/>
        <end position="80"/>
    </location>
</feature>
<accession>A0A6J5RET6</accession>
<protein>
    <submittedName>
        <fullName evidence="3">Uncharacterized protein</fullName>
    </submittedName>
</protein>
<evidence type="ECO:0000256" key="1">
    <source>
        <dbReference type="SAM" id="MobiDB-lite"/>
    </source>
</evidence>
<gene>
    <name evidence="3" type="ORF">UFOVP1207_49</name>
    <name evidence="2" type="ORF">UFOVP474_53</name>
</gene>
<dbReference type="EMBL" id="LR796445">
    <property type="protein sequence ID" value="CAB4145844.1"/>
    <property type="molecule type" value="Genomic_DNA"/>
</dbReference>
<feature type="region of interest" description="Disordered" evidence="1">
    <location>
        <begin position="56"/>
        <end position="87"/>
    </location>
</feature>